<proteinExistence type="predicted"/>
<evidence type="ECO:0000256" key="9">
    <source>
        <dbReference type="ARBA" id="ARBA00031636"/>
    </source>
</evidence>
<dbReference type="CDD" id="cd13139">
    <property type="entry name" value="MATE_like_14"/>
    <property type="match status" value="1"/>
</dbReference>
<keyword evidence="4" id="KW-1003">Cell membrane</keyword>
<keyword evidence="8" id="KW-0472">Membrane</keyword>
<organism evidence="10 11">
    <name type="scientific">Mucilaginibacter gotjawali</name>
    <dbReference type="NCBI Taxonomy" id="1550579"/>
    <lineage>
        <taxon>Bacteria</taxon>
        <taxon>Pseudomonadati</taxon>
        <taxon>Bacteroidota</taxon>
        <taxon>Sphingobacteriia</taxon>
        <taxon>Sphingobacteriales</taxon>
        <taxon>Sphingobacteriaceae</taxon>
        <taxon>Mucilaginibacter</taxon>
    </lineage>
</organism>
<name>A0A0X8X6B2_9SPHI</name>
<keyword evidence="7" id="KW-0406">Ion transport</keyword>
<dbReference type="KEGG" id="mgot:MgSA37_02514"/>
<comment type="subcellular location">
    <subcellularLocation>
        <location evidence="1">Cell membrane</location>
        <topology evidence="1">Multi-pass membrane protein</topology>
    </subcellularLocation>
</comment>
<gene>
    <name evidence="10" type="primary">mepA</name>
    <name evidence="10" type="ORF">MgSA37_02514</name>
</gene>
<keyword evidence="11" id="KW-1185">Reference proteome</keyword>
<protein>
    <recommendedName>
        <fullName evidence="9">Multidrug-efflux transporter</fullName>
    </recommendedName>
</protein>
<dbReference type="InterPro" id="IPR002528">
    <property type="entry name" value="MATE_fam"/>
</dbReference>
<dbReference type="PIRSF" id="PIRSF006603">
    <property type="entry name" value="DinF"/>
    <property type="match status" value="1"/>
</dbReference>
<keyword evidence="3" id="KW-0050">Antiport</keyword>
<dbReference type="Pfam" id="PF01554">
    <property type="entry name" value="MatE"/>
    <property type="match status" value="2"/>
</dbReference>
<accession>A0A0X8X6B2</accession>
<dbReference type="RefSeq" id="WP_096352247.1">
    <property type="nucleotide sequence ID" value="NZ_AP017313.1"/>
</dbReference>
<evidence type="ECO:0000256" key="3">
    <source>
        <dbReference type="ARBA" id="ARBA00022449"/>
    </source>
</evidence>
<dbReference type="GO" id="GO:0042910">
    <property type="term" value="F:xenobiotic transmembrane transporter activity"/>
    <property type="evidence" value="ECO:0007669"/>
    <property type="project" value="InterPro"/>
</dbReference>
<dbReference type="InterPro" id="IPR050222">
    <property type="entry name" value="MATE_MdtK"/>
</dbReference>
<evidence type="ECO:0000256" key="6">
    <source>
        <dbReference type="ARBA" id="ARBA00022989"/>
    </source>
</evidence>
<evidence type="ECO:0000256" key="7">
    <source>
        <dbReference type="ARBA" id="ARBA00023065"/>
    </source>
</evidence>
<dbReference type="GO" id="GO:0005886">
    <property type="term" value="C:plasma membrane"/>
    <property type="evidence" value="ECO:0007669"/>
    <property type="project" value="UniProtKB-SubCell"/>
</dbReference>
<evidence type="ECO:0000256" key="5">
    <source>
        <dbReference type="ARBA" id="ARBA00022692"/>
    </source>
</evidence>
<dbReference type="GO" id="GO:0006811">
    <property type="term" value="P:monoatomic ion transport"/>
    <property type="evidence" value="ECO:0007669"/>
    <property type="project" value="UniProtKB-KW"/>
</dbReference>
<evidence type="ECO:0000313" key="11">
    <source>
        <dbReference type="Proteomes" id="UP000218263"/>
    </source>
</evidence>
<evidence type="ECO:0000313" key="10">
    <source>
        <dbReference type="EMBL" id="BAU54339.1"/>
    </source>
</evidence>
<dbReference type="PANTHER" id="PTHR43298:SF2">
    <property type="entry name" value="FMN_FAD EXPORTER YEEO-RELATED"/>
    <property type="match status" value="1"/>
</dbReference>
<dbReference type="AlphaFoldDB" id="A0A0X8X6B2"/>
<evidence type="ECO:0000256" key="8">
    <source>
        <dbReference type="ARBA" id="ARBA00023136"/>
    </source>
</evidence>
<reference evidence="10 11" key="1">
    <citation type="submission" date="2015-12" db="EMBL/GenBank/DDBJ databases">
        <title>Genome sequence of Mucilaginibacter gotjawali.</title>
        <authorList>
            <person name="Lee J.S."/>
            <person name="Lee K.C."/>
            <person name="Kim K.K."/>
            <person name="Lee B.W."/>
        </authorList>
    </citation>
    <scope>NUCLEOTIDE SEQUENCE [LARGE SCALE GENOMIC DNA]</scope>
    <source>
        <strain evidence="10 11">SA3-7</strain>
    </source>
</reference>
<dbReference type="InterPro" id="IPR048279">
    <property type="entry name" value="MdtK-like"/>
</dbReference>
<dbReference type="OrthoDB" id="9776324at2"/>
<dbReference type="Proteomes" id="UP000218263">
    <property type="component" value="Chromosome"/>
</dbReference>
<dbReference type="NCBIfam" id="TIGR00797">
    <property type="entry name" value="matE"/>
    <property type="match status" value="1"/>
</dbReference>
<dbReference type="PANTHER" id="PTHR43298">
    <property type="entry name" value="MULTIDRUG RESISTANCE PROTEIN NORM-RELATED"/>
    <property type="match status" value="1"/>
</dbReference>
<keyword evidence="2" id="KW-0813">Transport</keyword>
<evidence type="ECO:0000256" key="4">
    <source>
        <dbReference type="ARBA" id="ARBA00022475"/>
    </source>
</evidence>
<evidence type="ECO:0000256" key="1">
    <source>
        <dbReference type="ARBA" id="ARBA00004651"/>
    </source>
</evidence>
<evidence type="ECO:0000256" key="2">
    <source>
        <dbReference type="ARBA" id="ARBA00022448"/>
    </source>
</evidence>
<dbReference type="GO" id="GO:0015297">
    <property type="term" value="F:antiporter activity"/>
    <property type="evidence" value="ECO:0007669"/>
    <property type="project" value="UniProtKB-KW"/>
</dbReference>
<dbReference type="EMBL" id="AP017313">
    <property type="protein sequence ID" value="BAU54339.1"/>
    <property type="molecule type" value="Genomic_DNA"/>
</dbReference>
<keyword evidence="6" id="KW-1133">Transmembrane helix</keyword>
<keyword evidence="5" id="KW-0812">Transmembrane</keyword>
<sequence>MTELTATAKLKRFFKLFGEALAGSEQDYTTGSIRRAVLLLAIPMILEMSLESIFAVVDIFFVGKLGDAAVATVGLTESVLSIVYSIAMGLSMAATALVARRVGEKKYEEAAHAGMQVIVFAVVLSVIMSFVGVAFARDILHLMGAKDKMITENIRYTQIMYGGNLVIMLLFLINGIFRGAGDASIAMRSLWISNGCNIILCPLLIYGLGPIPGMGLQGAAIATTIGRGMGVLYQLYRLFIKQGLLTFYLHQLKPQKHLMLQIINIGSSAAVQFLVSSGGWIFLTRLMASFQVAAVAGYQIAIRLLIFFLLPAWGMSNAAATLTGQNLGAGHPERAEKSVWITTGYVTVYMVLVSLFFFLFGTPVVNFINTDPQARHFAIQTLRIVSLSYIFFGVEMVMLNAYNGAGDTRTPTLVYFVGSWLFQIPLAWFLSQYYIKEPKAIFIAIVIAQFVTALLSFYLFKKGKWKTIKV</sequence>